<dbReference type="PANTHER" id="PTHR21248">
    <property type="entry name" value="CARDIOLIPIN SYNTHASE"/>
    <property type="match status" value="1"/>
</dbReference>
<dbReference type="GO" id="GO:0032049">
    <property type="term" value="P:cardiolipin biosynthetic process"/>
    <property type="evidence" value="ECO:0007669"/>
    <property type="project" value="TreeGrafter"/>
</dbReference>
<dbReference type="CDD" id="cd09150">
    <property type="entry name" value="PLDc_Ymt_1"/>
    <property type="match status" value="1"/>
</dbReference>
<proteinExistence type="predicted"/>
<evidence type="ECO:0000313" key="2">
    <source>
        <dbReference type="EMBL" id="AHI58927.1"/>
    </source>
</evidence>
<dbReference type="Pfam" id="PF00614">
    <property type="entry name" value="PLDc"/>
    <property type="match status" value="1"/>
</dbReference>
<gene>
    <name evidence="2" type="primary">pld</name>
</gene>
<feature type="domain" description="PLD phosphodiesterase" evidence="1">
    <location>
        <begin position="183"/>
        <end position="210"/>
    </location>
</feature>
<dbReference type="InterPro" id="IPR001736">
    <property type="entry name" value="PLipase_D/transphosphatidylase"/>
</dbReference>
<name>W6AN93_9GAMM</name>
<evidence type="ECO:0000259" key="1">
    <source>
        <dbReference type="PROSITE" id="PS50035"/>
    </source>
</evidence>
<feature type="domain" description="PLD phosphodiesterase" evidence="1">
    <location>
        <begin position="559"/>
        <end position="582"/>
    </location>
</feature>
<dbReference type="PROSITE" id="PS50035">
    <property type="entry name" value="PLD"/>
    <property type="match status" value="2"/>
</dbReference>
<dbReference type="PANTHER" id="PTHR21248:SF22">
    <property type="entry name" value="PHOSPHOLIPASE D"/>
    <property type="match status" value="1"/>
</dbReference>
<reference evidence="2" key="1">
    <citation type="submission" date="2013-11" db="EMBL/GenBank/DDBJ databases">
        <title>Host specificity and clade-dependent distribution of putative virulence genes in Moritella viscosa.</title>
        <authorList>
            <person name="Karlsen C."/>
            <person name="Ellingsen A.B."/>
            <person name="Wiik-Nielsen C."/>
            <person name="Colquhoun D.J."/>
            <person name="Sorum H."/>
        </authorList>
    </citation>
    <scope>NUCLEOTIDE SEQUENCE</scope>
    <source>
        <strain evidence="2">NCIMB 13548</strain>
    </source>
</reference>
<dbReference type="AlphaFoldDB" id="W6AN93"/>
<dbReference type="EMBL" id="KF822682">
    <property type="protein sequence ID" value="AHI58927.1"/>
    <property type="molecule type" value="Genomic_DNA"/>
</dbReference>
<organism evidence="2">
    <name type="scientific">Moritella viscosa</name>
    <dbReference type="NCBI Taxonomy" id="80854"/>
    <lineage>
        <taxon>Bacteria</taxon>
        <taxon>Pseudomonadati</taxon>
        <taxon>Pseudomonadota</taxon>
        <taxon>Gammaproteobacteria</taxon>
        <taxon>Alteromonadales</taxon>
        <taxon>Moritellaceae</taxon>
        <taxon>Moritella</taxon>
    </lineage>
</organism>
<dbReference type="Gene3D" id="3.30.870.10">
    <property type="entry name" value="Endonuclease Chain A"/>
    <property type="match status" value="2"/>
</dbReference>
<dbReference type="GO" id="GO:0008808">
    <property type="term" value="F:cardiolipin synthase activity"/>
    <property type="evidence" value="ECO:0007669"/>
    <property type="project" value="TreeGrafter"/>
</dbReference>
<dbReference type="SMART" id="SM00155">
    <property type="entry name" value="PLDc"/>
    <property type="match status" value="2"/>
</dbReference>
<dbReference type="SUPFAM" id="SSF56024">
    <property type="entry name" value="Phospholipase D/nuclease"/>
    <property type="match status" value="2"/>
</dbReference>
<dbReference type="GO" id="GO:0016020">
    <property type="term" value="C:membrane"/>
    <property type="evidence" value="ECO:0007669"/>
    <property type="project" value="TreeGrafter"/>
</dbReference>
<sequence length="617" mass="69800">MRIIMSKIDDIKRELSQNKLFYHDSENNYVRLLDTPNIWGMSFGPEIMPRAIARQGEFERAIVEIVQKTRYRCDVSSLNSPDPDWARAILGAIDTSLTKRMGRSESTQFRFLFGQTPLYPINEPENLTDFKAALIRLVRLRSKYWEVMPEFVIGRFFERVSGSWISAQKKFLPAALISDSDTKMTWNHTKIIACDGVESLVGGHNLNMDLFRSYPPVHDVSVVVHGDASHGSQLFLNEMWKADTFLLTKESLGIDTLSWNNRDAEPDYPSDPLALSYVQDYIKEKQGNILTIHETGVQSGSDPVRPDLAPLPPTSNIREFDLRSIADLKAKVFEERSVYNSYAQLDQYKKASRILTVGKYWTGPNRDTDFKIGSEIMKKSLILNAKSSIRMSQQDVISAWKKNWKDHVVCHWIIEALLKNENLDVQIVVSPLDAGAGAAGDQYSFGSGAVRTFELIKYYITHDVDTDTLLDDSDGKRADTLSRLFVAPFFYTDQVPFDKQDEGETYKWPELPIEGRTATLKGKSLSEEPPKNGIIGHPFWTTISASGYFYGRVDAAPGNHAKIMIVDDEVCIVGSDNMYPGNLSEVNYLIEGEAVGELLKSYWTPLWKYSSPHAHTG</sequence>
<protein>
    <submittedName>
        <fullName evidence="2">Putative phospholipase D</fullName>
    </submittedName>
</protein>
<accession>W6AN93</accession>